<dbReference type="OrthoDB" id="2532955at2759"/>
<dbReference type="Pfam" id="PF13622">
    <property type="entry name" value="4HBT_3"/>
    <property type="match status" value="1"/>
</dbReference>
<reference evidence="3" key="1">
    <citation type="journal article" date="2021" name="Nat. Commun.">
        <title>Genetic determinants of endophytism in the Arabidopsis root mycobiome.</title>
        <authorList>
            <person name="Mesny F."/>
            <person name="Miyauchi S."/>
            <person name="Thiergart T."/>
            <person name="Pickel B."/>
            <person name="Atanasova L."/>
            <person name="Karlsson M."/>
            <person name="Huettel B."/>
            <person name="Barry K.W."/>
            <person name="Haridas S."/>
            <person name="Chen C."/>
            <person name="Bauer D."/>
            <person name="Andreopoulos W."/>
            <person name="Pangilinan J."/>
            <person name="LaButti K."/>
            <person name="Riley R."/>
            <person name="Lipzen A."/>
            <person name="Clum A."/>
            <person name="Drula E."/>
            <person name="Henrissat B."/>
            <person name="Kohler A."/>
            <person name="Grigoriev I.V."/>
            <person name="Martin F.M."/>
            <person name="Hacquard S."/>
        </authorList>
    </citation>
    <scope>NUCLEOTIDE SEQUENCE</scope>
    <source>
        <strain evidence="3">MPI-CAGE-AT-0021</strain>
    </source>
</reference>
<organism evidence="3 4">
    <name type="scientific">Dactylonectria estremocensis</name>
    <dbReference type="NCBI Taxonomy" id="1079267"/>
    <lineage>
        <taxon>Eukaryota</taxon>
        <taxon>Fungi</taxon>
        <taxon>Dikarya</taxon>
        <taxon>Ascomycota</taxon>
        <taxon>Pezizomycotina</taxon>
        <taxon>Sordariomycetes</taxon>
        <taxon>Hypocreomycetidae</taxon>
        <taxon>Hypocreales</taxon>
        <taxon>Nectriaceae</taxon>
        <taxon>Dactylonectria</taxon>
    </lineage>
</organism>
<dbReference type="PANTHER" id="PTHR38110">
    <property type="entry name" value="CHROMOSOME 23, WHOLE GENOME SHOTGUN SEQUENCE"/>
    <property type="match status" value="1"/>
</dbReference>
<feature type="domain" description="Acyl-CoA thioesterase-like N-terminal HotDog" evidence="1">
    <location>
        <begin position="29"/>
        <end position="100"/>
    </location>
</feature>
<dbReference type="PANTHER" id="PTHR38110:SF1">
    <property type="entry name" value="THIOESTERASE DOMAIN-CONTAINING PROTEIN"/>
    <property type="match status" value="1"/>
</dbReference>
<dbReference type="SUPFAM" id="SSF54637">
    <property type="entry name" value="Thioesterase/thiol ester dehydrase-isomerase"/>
    <property type="match status" value="1"/>
</dbReference>
<dbReference type="Pfam" id="PF20789">
    <property type="entry name" value="4HBT_3C"/>
    <property type="match status" value="1"/>
</dbReference>
<evidence type="ECO:0000313" key="3">
    <source>
        <dbReference type="EMBL" id="KAH7129895.1"/>
    </source>
</evidence>
<dbReference type="InterPro" id="IPR052389">
    <property type="entry name" value="Sec_Metab_Biosynth-Assoc"/>
</dbReference>
<proteinExistence type="predicted"/>
<dbReference type="EMBL" id="JAGMUU010000020">
    <property type="protein sequence ID" value="KAH7129895.1"/>
    <property type="molecule type" value="Genomic_DNA"/>
</dbReference>
<sequence length="316" mass="34820">MTGGPSFEKDSQVTRLDESTFAADLTRAFCVGEVPNGGYVASIFLRVASLYLSPRNQPDPIAAHWQFLNATHQGRAILVVEDTKPGRGTSVVHIALYQGELLSQSPWVSPKTKKRAVAYITNSRLAGEEGISIPTGFDVKDPPPPVDLGQLAVGNDANWERLHMPIFDYVPILHNLEFYTPKGCSFRPATYDFWVRMANLEGFTNASLGYISDAGPPLLVETFRPSNPDAVVPDGGFAIDKMFWYPTVTMSLEVKKSLAAGGEEWLRLRVAAKVLKNGRYDAEVIVFDRYGDVVALSNHVALAVDIERNYSRKGKL</sequence>
<dbReference type="InterPro" id="IPR049449">
    <property type="entry name" value="TesB_ACOT8-like_N"/>
</dbReference>
<dbReference type="InterPro" id="IPR049450">
    <property type="entry name" value="ACOT8-like_C"/>
</dbReference>
<dbReference type="AlphaFoldDB" id="A0A9P9E1V6"/>
<feature type="domain" description="Acyl-CoA thioesterase-like C-terminal" evidence="2">
    <location>
        <begin position="170"/>
        <end position="302"/>
    </location>
</feature>
<evidence type="ECO:0000259" key="2">
    <source>
        <dbReference type="Pfam" id="PF20789"/>
    </source>
</evidence>
<accession>A0A9P9E1V6</accession>
<dbReference type="InterPro" id="IPR029069">
    <property type="entry name" value="HotDog_dom_sf"/>
</dbReference>
<protein>
    <submittedName>
        <fullName evidence="3">Thioesterase-like superfamily-domain-containing protein</fullName>
    </submittedName>
</protein>
<dbReference type="Gene3D" id="2.40.160.210">
    <property type="entry name" value="Acyl-CoA thioesterase, double hotdog domain"/>
    <property type="match status" value="1"/>
</dbReference>
<evidence type="ECO:0000313" key="4">
    <source>
        <dbReference type="Proteomes" id="UP000717696"/>
    </source>
</evidence>
<dbReference type="InterPro" id="IPR042171">
    <property type="entry name" value="Acyl-CoA_hotdog"/>
</dbReference>
<dbReference type="Proteomes" id="UP000717696">
    <property type="component" value="Unassembled WGS sequence"/>
</dbReference>
<gene>
    <name evidence="3" type="ORF">B0J13DRAFT_563497</name>
</gene>
<name>A0A9P9E1V6_9HYPO</name>
<evidence type="ECO:0000259" key="1">
    <source>
        <dbReference type="Pfam" id="PF13622"/>
    </source>
</evidence>
<keyword evidence="4" id="KW-1185">Reference proteome</keyword>
<comment type="caution">
    <text evidence="3">The sequence shown here is derived from an EMBL/GenBank/DDBJ whole genome shotgun (WGS) entry which is preliminary data.</text>
</comment>